<dbReference type="SUPFAM" id="SSF51735">
    <property type="entry name" value="NAD(P)-binding Rossmann-fold domains"/>
    <property type="match status" value="1"/>
</dbReference>
<dbReference type="PANTHER" id="PTHR43242">
    <property type="entry name" value="NAD(P)-BINDING ROSSMANN-FOLD SUPERFAMILY PROTEIN"/>
    <property type="match status" value="1"/>
</dbReference>
<feature type="domain" description="RmlD-like substrate binding" evidence="1">
    <location>
        <begin position="1"/>
        <end position="250"/>
    </location>
</feature>
<evidence type="ECO:0000313" key="3">
    <source>
        <dbReference type="Proteomes" id="UP000297496"/>
    </source>
</evidence>
<evidence type="ECO:0000313" key="2">
    <source>
        <dbReference type="EMBL" id="TGN66265.1"/>
    </source>
</evidence>
<dbReference type="EMBL" id="SRRO01000001">
    <property type="protein sequence ID" value="TGN66265.1"/>
    <property type="molecule type" value="Genomic_DNA"/>
</dbReference>
<evidence type="ECO:0000259" key="1">
    <source>
        <dbReference type="Pfam" id="PF04321"/>
    </source>
</evidence>
<dbReference type="OrthoDB" id="25118at2"/>
<keyword evidence="3" id="KW-1185">Reference proteome</keyword>
<dbReference type="InterPro" id="IPR036291">
    <property type="entry name" value="NAD(P)-bd_dom_sf"/>
</dbReference>
<name>A0A4Z1CHN4_9ACTN</name>
<proteinExistence type="predicted"/>
<protein>
    <submittedName>
        <fullName evidence="2">NAD-dependent epimerase/dehydratase family protein</fullName>
    </submittedName>
</protein>
<gene>
    <name evidence="2" type="ORF">EXE59_21635</name>
</gene>
<reference evidence="2 3" key="1">
    <citation type="submission" date="2019-04" db="EMBL/GenBank/DDBJ databases">
        <title>Three New Species of Nocardioides, Nocardioides euryhalodurans sp. nov., Nocardioides seonyuensis sp. nov. and Nocardioides eburneoflavus sp. nov. Isolated from Soil.</title>
        <authorList>
            <person name="Roh S.G."/>
            <person name="Lee C."/>
            <person name="Kim M.-K."/>
            <person name="Kim S.B."/>
        </authorList>
    </citation>
    <scope>NUCLEOTIDE SEQUENCE [LARGE SCALE GENOMIC DNA]</scope>
    <source>
        <strain evidence="2 3">MMS17-SY213</strain>
    </source>
</reference>
<dbReference type="Pfam" id="PF04321">
    <property type="entry name" value="RmlD_sub_bind"/>
    <property type="match status" value="1"/>
</dbReference>
<dbReference type="InterPro" id="IPR029903">
    <property type="entry name" value="RmlD-like-bd"/>
</dbReference>
<accession>A0A4Z1CHN4</accession>
<comment type="caution">
    <text evidence="2">The sequence shown here is derived from an EMBL/GenBank/DDBJ whole genome shotgun (WGS) entry which is preliminary data.</text>
</comment>
<dbReference type="PANTHER" id="PTHR43242:SF1">
    <property type="entry name" value="NAD(P)-BINDING ROSSMANN-FOLD SUPERFAMILY PROTEIN"/>
    <property type="match status" value="1"/>
</dbReference>
<organism evidence="2 3">
    <name type="scientific">Nocardioides eburneiflavus</name>
    <dbReference type="NCBI Taxonomy" id="2518372"/>
    <lineage>
        <taxon>Bacteria</taxon>
        <taxon>Bacillati</taxon>
        <taxon>Actinomycetota</taxon>
        <taxon>Actinomycetes</taxon>
        <taxon>Propionibacteriales</taxon>
        <taxon>Nocardioidaceae</taxon>
        <taxon>Nocardioides</taxon>
    </lineage>
</organism>
<dbReference type="Gene3D" id="3.40.50.720">
    <property type="entry name" value="NAD(P)-binding Rossmann-like Domain"/>
    <property type="match status" value="1"/>
</dbReference>
<sequence length="264" mass="27501">MRLLVTGGRTGYLGRRVVAAAAHHEVVAVGSADADVRDPAAVDALVDRHRPDVVVHTAYVQADPEVTGAGAVHVARAAARVGARLVLVSSDVVFGGRPVPYDESATPDPVSAYGVAKVLAETAALASNPDVVVARTSLILGDGESGHERLFRSLALGAHGALFEDERRCPVHVEDLAAALVELAANDVRGVLHLGGADATSRLELGRLVARRDGLDATVLRAGRRADLPDPGPVDVRLDSSLASRLLATRLRGAREFLAPGTTR</sequence>
<dbReference type="Proteomes" id="UP000297496">
    <property type="component" value="Unassembled WGS sequence"/>
</dbReference>
<dbReference type="AlphaFoldDB" id="A0A4Z1CHN4"/>
<dbReference type="RefSeq" id="WP_135840747.1">
    <property type="nucleotide sequence ID" value="NZ_SRRO01000001.1"/>
</dbReference>